<gene>
    <name evidence="2" type="ORF">HERI1096_LOCUS17308</name>
</gene>
<organism evidence="2">
    <name type="scientific">Haptolina ericina</name>
    <dbReference type="NCBI Taxonomy" id="156174"/>
    <lineage>
        <taxon>Eukaryota</taxon>
        <taxon>Haptista</taxon>
        <taxon>Haptophyta</taxon>
        <taxon>Prymnesiophyceae</taxon>
        <taxon>Prymnesiales</taxon>
        <taxon>Prymnesiaceae</taxon>
        <taxon>Haptolina</taxon>
    </lineage>
</organism>
<proteinExistence type="predicted"/>
<evidence type="ECO:0000256" key="1">
    <source>
        <dbReference type="SAM" id="MobiDB-lite"/>
    </source>
</evidence>
<dbReference type="AlphaFoldDB" id="A0A7S3AVF9"/>
<sequence>MADAGAEAGVIEEAVKMIGWVSCSANGNSCPEEANQEPEWLWPRWADRLEAVGSVGIVRCYQYNSEKGDPLSSPATPRPATEDEVFALAMPERFAKYQASSGGSVSMMDHYYDKLLQVARPPPELVRNSYLEMVAADRVGPLVSICLAYGQTGEVPISLIQELEAAVAAEGAVKNAKGKRQSESDELGAGEAEEVTARVASKRVRAEISAQAS</sequence>
<dbReference type="PANTHER" id="PTHR33594:SF1">
    <property type="entry name" value="HD_PDEASE DOMAIN-CONTAINING PROTEIN"/>
    <property type="match status" value="1"/>
</dbReference>
<dbReference type="SUPFAM" id="SSF109604">
    <property type="entry name" value="HD-domain/PDEase-like"/>
    <property type="match status" value="1"/>
</dbReference>
<protein>
    <submittedName>
        <fullName evidence="2">Uncharacterized protein</fullName>
    </submittedName>
</protein>
<feature type="region of interest" description="Disordered" evidence="1">
    <location>
        <begin position="172"/>
        <end position="193"/>
    </location>
</feature>
<dbReference type="PANTHER" id="PTHR33594">
    <property type="entry name" value="SUPERFAMILY HYDROLASE, PUTATIVE (AFU_ORTHOLOGUE AFUA_1G03035)-RELATED"/>
    <property type="match status" value="1"/>
</dbReference>
<reference evidence="2" key="1">
    <citation type="submission" date="2021-01" db="EMBL/GenBank/DDBJ databases">
        <authorList>
            <person name="Corre E."/>
            <person name="Pelletier E."/>
            <person name="Niang G."/>
            <person name="Scheremetjew M."/>
            <person name="Finn R."/>
            <person name="Kale V."/>
            <person name="Holt S."/>
            <person name="Cochrane G."/>
            <person name="Meng A."/>
            <person name="Brown T."/>
            <person name="Cohen L."/>
        </authorList>
    </citation>
    <scope>NUCLEOTIDE SEQUENCE</scope>
    <source>
        <strain evidence="2">CCMP281</strain>
    </source>
</reference>
<accession>A0A7S3AVF9</accession>
<name>A0A7S3AVF9_9EUKA</name>
<dbReference type="Gene3D" id="1.20.58.1910">
    <property type="match status" value="1"/>
</dbReference>
<dbReference type="EMBL" id="HBHX01031072">
    <property type="protein sequence ID" value="CAE0116623.1"/>
    <property type="molecule type" value="Transcribed_RNA"/>
</dbReference>
<evidence type="ECO:0000313" key="2">
    <source>
        <dbReference type="EMBL" id="CAE0116623.1"/>
    </source>
</evidence>
<feature type="compositionally biased region" description="Acidic residues" evidence="1">
    <location>
        <begin position="184"/>
        <end position="193"/>
    </location>
</feature>